<reference evidence="1 2" key="1">
    <citation type="journal article" date="2019" name="Commun. Biol.">
        <title>The bagworm genome reveals a unique fibroin gene that provides high tensile strength.</title>
        <authorList>
            <person name="Kono N."/>
            <person name="Nakamura H."/>
            <person name="Ohtoshi R."/>
            <person name="Tomita M."/>
            <person name="Numata K."/>
            <person name="Arakawa K."/>
        </authorList>
    </citation>
    <scope>NUCLEOTIDE SEQUENCE [LARGE SCALE GENOMIC DNA]</scope>
</reference>
<dbReference type="Proteomes" id="UP000299102">
    <property type="component" value="Unassembled WGS sequence"/>
</dbReference>
<protein>
    <submittedName>
        <fullName evidence="1">Uncharacterized protein</fullName>
    </submittedName>
</protein>
<sequence length="38" mass="3897">MEQIPPAPEAGGSKGPVTALIKSLLLKSLAEAGYECPE</sequence>
<gene>
    <name evidence="1" type="ORF">EVAR_21014_1</name>
</gene>
<evidence type="ECO:0000313" key="1">
    <source>
        <dbReference type="EMBL" id="GBP31982.1"/>
    </source>
</evidence>
<accession>A0A4C1V151</accession>
<dbReference type="EMBL" id="BGZK01000254">
    <property type="protein sequence ID" value="GBP31982.1"/>
    <property type="molecule type" value="Genomic_DNA"/>
</dbReference>
<comment type="caution">
    <text evidence="1">The sequence shown here is derived from an EMBL/GenBank/DDBJ whole genome shotgun (WGS) entry which is preliminary data.</text>
</comment>
<organism evidence="1 2">
    <name type="scientific">Eumeta variegata</name>
    <name type="common">Bagworm moth</name>
    <name type="synonym">Eumeta japonica</name>
    <dbReference type="NCBI Taxonomy" id="151549"/>
    <lineage>
        <taxon>Eukaryota</taxon>
        <taxon>Metazoa</taxon>
        <taxon>Ecdysozoa</taxon>
        <taxon>Arthropoda</taxon>
        <taxon>Hexapoda</taxon>
        <taxon>Insecta</taxon>
        <taxon>Pterygota</taxon>
        <taxon>Neoptera</taxon>
        <taxon>Endopterygota</taxon>
        <taxon>Lepidoptera</taxon>
        <taxon>Glossata</taxon>
        <taxon>Ditrysia</taxon>
        <taxon>Tineoidea</taxon>
        <taxon>Psychidae</taxon>
        <taxon>Oiketicinae</taxon>
        <taxon>Eumeta</taxon>
    </lineage>
</organism>
<proteinExistence type="predicted"/>
<evidence type="ECO:0000313" key="2">
    <source>
        <dbReference type="Proteomes" id="UP000299102"/>
    </source>
</evidence>
<keyword evidence="2" id="KW-1185">Reference proteome</keyword>
<dbReference type="AlphaFoldDB" id="A0A4C1V151"/>
<name>A0A4C1V151_EUMVA</name>
<feature type="non-terminal residue" evidence="1">
    <location>
        <position position="38"/>
    </location>
</feature>